<sequence length="112" mass="12333">MKASKRLALWVILALLLPSLGLAHSGRTDSNGGHYNRRTGEYHFHNGGSAARSPRVGHTVDSRETKSQAVYVTRTGHKYHRDGCRHLKSKIPISLADARVSYSPCKVCTPPL</sequence>
<accession>A0AAW4L4L7</accession>
<dbReference type="InterPro" id="IPR047773">
    <property type="entry name" value="YHYH_dom_bact"/>
</dbReference>
<organism evidence="3 4">
    <name type="scientific">Geoanaerobacter pelophilus</name>
    <dbReference type="NCBI Taxonomy" id="60036"/>
    <lineage>
        <taxon>Bacteria</taxon>
        <taxon>Pseudomonadati</taxon>
        <taxon>Thermodesulfobacteriota</taxon>
        <taxon>Desulfuromonadia</taxon>
        <taxon>Geobacterales</taxon>
        <taxon>Geobacteraceae</taxon>
        <taxon>Geoanaerobacter</taxon>
    </lineage>
</organism>
<name>A0AAW4L4L7_9BACT</name>
<evidence type="ECO:0000256" key="2">
    <source>
        <dbReference type="SAM" id="SignalP"/>
    </source>
</evidence>
<reference evidence="3 4" key="1">
    <citation type="submission" date="2021-05" db="EMBL/GenBank/DDBJ databases">
        <title>The draft genome of Geobacter pelophilus DSM 12255.</title>
        <authorList>
            <person name="Xu Z."/>
            <person name="Masuda Y."/>
            <person name="Itoh H."/>
            <person name="Senoo K."/>
        </authorList>
    </citation>
    <scope>NUCLEOTIDE SEQUENCE [LARGE SCALE GENOMIC DNA]</scope>
    <source>
        <strain evidence="3 4">DSM 12255</strain>
    </source>
</reference>
<evidence type="ECO:0000256" key="1">
    <source>
        <dbReference type="SAM" id="MobiDB-lite"/>
    </source>
</evidence>
<keyword evidence="2" id="KW-0732">Signal</keyword>
<protein>
    <submittedName>
        <fullName evidence="3">YHYH domain-containing protein</fullName>
    </submittedName>
</protein>
<dbReference type="AlphaFoldDB" id="A0AAW4L4L7"/>
<keyword evidence="4" id="KW-1185">Reference proteome</keyword>
<feature type="region of interest" description="Disordered" evidence="1">
    <location>
        <begin position="45"/>
        <end position="66"/>
    </location>
</feature>
<dbReference type="EMBL" id="JAHCVJ010000001">
    <property type="protein sequence ID" value="MBT0663535.1"/>
    <property type="molecule type" value="Genomic_DNA"/>
</dbReference>
<evidence type="ECO:0000313" key="4">
    <source>
        <dbReference type="Proteomes" id="UP000811899"/>
    </source>
</evidence>
<feature type="signal peptide" evidence="2">
    <location>
        <begin position="1"/>
        <end position="23"/>
    </location>
</feature>
<feature type="chain" id="PRO_5043464573" evidence="2">
    <location>
        <begin position="24"/>
        <end position="112"/>
    </location>
</feature>
<comment type="caution">
    <text evidence="3">The sequence shown here is derived from an EMBL/GenBank/DDBJ whole genome shotgun (WGS) entry which is preliminary data.</text>
</comment>
<proteinExistence type="predicted"/>
<dbReference type="RefSeq" id="WP_214170267.1">
    <property type="nucleotide sequence ID" value="NZ_JAHCVJ010000001.1"/>
</dbReference>
<dbReference type="Proteomes" id="UP000811899">
    <property type="component" value="Unassembled WGS sequence"/>
</dbReference>
<dbReference type="NCBIfam" id="NF033223">
    <property type="entry name" value="YHYH_alt"/>
    <property type="match status" value="1"/>
</dbReference>
<gene>
    <name evidence="3" type="ORF">KI809_04390</name>
</gene>
<evidence type="ECO:0000313" key="3">
    <source>
        <dbReference type="EMBL" id="MBT0663535.1"/>
    </source>
</evidence>